<sequence>MNVRKKSFKYVVRIALTVIVMNVILAVMQPEPVSAELRTKTITKYWTSDWVNSTGDVNEPSTISGRYYDSDSGQYVDYTARKSGGLYDVDQKVDWTYYTSYGRASNYDKDNNNYLGFMSNNSSYYYAGRWSDSMPGEAPDRYYGDPFVLGLYDWQLVDYGWDESRVVNADSWASKGSSYRNKLVYSNGSYWWRSESGNLNKYRRGVWIKYQVKINLFKYRQKYTTTITLPDDDPPVHIADSLWSEMYQNGNDYWTQPNDTVYIRLKQRDRESGNKYQYLRLDGSGVDVRSQHKFYEGTSYNNDFMKNPNVSIHAANRTENTQYGAVNWTVTPKTHGQSYNILYYYRDNANNSVGYNDTGMNLRVDGVAPTHRTPTIYNARYIDGNTYWVRPGDYFDVMLVSYEKMSGHDRTYLRLYGDGNDNRVYHDWDNSEGALNEFNSGEYTNIISGYSPYYGWTAQYRYKVQARNNSHGRKFNVQGYYRDNVGNNRGYINTGYYIGVDGKAPDHIAGNIYGARYIDGNDYWVRSDDNVQIRLRQRDYNSGNERQYLRLYGSGVDQRAVHDFDQSSSYFYELNGYSSSRINVSSVNRTENTAYGNVSWNITPLTHGDTYDVQYYYRDNVSNNSGYKSTGKRVRVDDIAPNVLYKNKEDTSDFISRPWSSSDIEVRLKFNDPYSGYKRSRYAWTKSPNTPSASQWSNWTNNANYVVIKKQSGKWYLHTQMQDNVGNTRTVVNGEYQLNTPPIASFKFDKSRYYIGDNINVTSLASDPDGQSITHRYEITKPDGSKVTFTTPNFTYVPDIPGNYTFKQTVTDTIGDSATASTSIYVYNLTIVGNVLHTPEWESKHSALGHNPLDFYSGERFLLEADVVDYPIDYLTVDFEGYQNNGNLYKKTVKLTDSSPILRKGELYDPSFIEGGTSLKNGPATFVFEVKYTNGVIRRDTITISILGDVFEIFRLHQTK</sequence>
<organism evidence="3 4">
    <name type="scientific">Terrihalobacillus insolitus</name>
    <dbReference type="NCBI Taxonomy" id="2950438"/>
    <lineage>
        <taxon>Bacteria</taxon>
        <taxon>Bacillati</taxon>
        <taxon>Bacillota</taxon>
        <taxon>Bacilli</taxon>
        <taxon>Bacillales</taxon>
        <taxon>Bacillaceae</taxon>
        <taxon>Terrihalobacillus</taxon>
    </lineage>
</organism>
<dbReference type="SUPFAM" id="SSF49299">
    <property type="entry name" value="PKD domain"/>
    <property type="match status" value="1"/>
</dbReference>
<reference evidence="3" key="1">
    <citation type="submission" date="2022-06" db="EMBL/GenBank/DDBJ databases">
        <title>Aquibacillus sp. a new bacterium isolated from soil saline samples.</title>
        <authorList>
            <person name="Galisteo C."/>
            <person name="De La Haba R."/>
            <person name="Sanchez-Porro C."/>
            <person name="Ventosa A."/>
        </authorList>
    </citation>
    <scope>NUCLEOTIDE SEQUENCE</scope>
    <source>
        <strain evidence="3">3ASR75-11</strain>
    </source>
</reference>
<evidence type="ECO:0000256" key="1">
    <source>
        <dbReference type="SAM" id="Phobius"/>
    </source>
</evidence>
<dbReference type="Gene3D" id="2.60.40.10">
    <property type="entry name" value="Immunoglobulins"/>
    <property type="match status" value="1"/>
</dbReference>
<keyword evidence="1" id="KW-0812">Transmembrane</keyword>
<gene>
    <name evidence="3" type="ORF">NC797_07300</name>
</gene>
<proteinExistence type="predicted"/>
<protein>
    <submittedName>
        <fullName evidence="3">PKD domain-containing protein</fullName>
    </submittedName>
</protein>
<keyword evidence="4" id="KW-1185">Reference proteome</keyword>
<evidence type="ECO:0000313" key="4">
    <source>
        <dbReference type="Proteomes" id="UP001145050"/>
    </source>
</evidence>
<evidence type="ECO:0000259" key="2">
    <source>
        <dbReference type="SMART" id="SM00089"/>
    </source>
</evidence>
<dbReference type="InterPro" id="IPR035986">
    <property type="entry name" value="PKD_dom_sf"/>
</dbReference>
<name>A0A9X4AM01_9BACI</name>
<dbReference type="InterPro" id="IPR013783">
    <property type="entry name" value="Ig-like_fold"/>
</dbReference>
<dbReference type="SMART" id="SM00089">
    <property type="entry name" value="PKD"/>
    <property type="match status" value="1"/>
</dbReference>
<dbReference type="Proteomes" id="UP001145050">
    <property type="component" value="Unassembled WGS sequence"/>
</dbReference>
<dbReference type="RefSeq" id="WP_272436119.1">
    <property type="nucleotide sequence ID" value="NZ_JAMQKB010000005.1"/>
</dbReference>
<dbReference type="AlphaFoldDB" id="A0A9X4AM01"/>
<keyword evidence="1" id="KW-0472">Membrane</keyword>
<dbReference type="EMBL" id="JAMQKB010000005">
    <property type="protein sequence ID" value="MDC3424314.1"/>
    <property type="molecule type" value="Genomic_DNA"/>
</dbReference>
<feature type="domain" description="PKD/Chitinase" evidence="2">
    <location>
        <begin position="743"/>
        <end position="829"/>
    </location>
</feature>
<dbReference type="CDD" id="cd00146">
    <property type="entry name" value="PKD"/>
    <property type="match status" value="1"/>
</dbReference>
<accession>A0A9X4AM01</accession>
<comment type="caution">
    <text evidence="3">The sequence shown here is derived from an EMBL/GenBank/DDBJ whole genome shotgun (WGS) entry which is preliminary data.</text>
</comment>
<evidence type="ECO:0000313" key="3">
    <source>
        <dbReference type="EMBL" id="MDC3424314.1"/>
    </source>
</evidence>
<keyword evidence="1" id="KW-1133">Transmembrane helix</keyword>
<feature type="transmembrane region" description="Helical" evidence="1">
    <location>
        <begin position="10"/>
        <end position="28"/>
    </location>
</feature>
<dbReference type="InterPro" id="IPR022409">
    <property type="entry name" value="PKD/Chitinase_dom"/>
</dbReference>